<sequence>MPRIPVHSTPSCSIVPAHFTGRIDGSWKFLTFLACARRGRGGPRSRIRIRTTMIRRQIRPPSNLCSHTKSSTPSAPYSILSPVRSFSPRGGYCGLSRARPTAPLMCSLHQQLVLRCTHPIGPPFDHTYPDRGPRSLRVELLCSGM</sequence>
<evidence type="ECO:0000313" key="2">
    <source>
        <dbReference type="Proteomes" id="UP000663419"/>
    </source>
</evidence>
<dbReference type="VEuPathDB" id="FungiDB:I7I53_04003"/>
<accession>A0A8A1LPW6</accession>
<name>A0A8A1LPW6_AJEC8</name>
<dbReference type="EMBL" id="CP069105">
    <property type="protein sequence ID" value="QSS55969.1"/>
    <property type="molecule type" value="Genomic_DNA"/>
</dbReference>
<protein>
    <submittedName>
        <fullName evidence="1">Rad51 family DNA repair protein</fullName>
    </submittedName>
</protein>
<dbReference type="Proteomes" id="UP000663419">
    <property type="component" value="Chromosome 4"/>
</dbReference>
<reference evidence="1" key="1">
    <citation type="submission" date="2021-01" db="EMBL/GenBank/DDBJ databases">
        <title>Chromosome-level genome assembly of a human fungal pathogen reveals clustering of transcriptionally co-regulated genes.</title>
        <authorList>
            <person name="Voorhies M."/>
            <person name="Cohen S."/>
            <person name="Shea T.P."/>
            <person name="Petrus S."/>
            <person name="Munoz J.F."/>
            <person name="Poplawski S."/>
            <person name="Goldman W.E."/>
            <person name="Michael T."/>
            <person name="Cuomo C.A."/>
            <person name="Sil A."/>
            <person name="Beyhan S."/>
        </authorList>
    </citation>
    <scope>NUCLEOTIDE SEQUENCE</scope>
    <source>
        <strain evidence="1">H88</strain>
    </source>
</reference>
<dbReference type="AlphaFoldDB" id="A0A8A1LPW6"/>
<evidence type="ECO:0000313" key="1">
    <source>
        <dbReference type="EMBL" id="QSS55969.1"/>
    </source>
</evidence>
<organism evidence="1 2">
    <name type="scientific">Ajellomyces capsulatus (strain H88)</name>
    <name type="common">Darling's disease fungus</name>
    <name type="synonym">Histoplasma capsulatum</name>
    <dbReference type="NCBI Taxonomy" id="544711"/>
    <lineage>
        <taxon>Eukaryota</taxon>
        <taxon>Fungi</taxon>
        <taxon>Dikarya</taxon>
        <taxon>Ascomycota</taxon>
        <taxon>Pezizomycotina</taxon>
        <taxon>Eurotiomycetes</taxon>
        <taxon>Eurotiomycetidae</taxon>
        <taxon>Onygenales</taxon>
        <taxon>Ajellomycetaceae</taxon>
        <taxon>Histoplasma</taxon>
    </lineage>
</organism>
<gene>
    <name evidence="1" type="ORF">I7I53_04003</name>
</gene>
<proteinExistence type="predicted"/>